<proteinExistence type="predicted"/>
<name>A0ABV1MRS1_9BACI</name>
<organism evidence="1 2">
    <name type="scientific">Lysinibacillus zambalensis</name>
    <dbReference type="NCBI Taxonomy" id="3160866"/>
    <lineage>
        <taxon>Bacteria</taxon>
        <taxon>Bacillati</taxon>
        <taxon>Bacillota</taxon>
        <taxon>Bacilli</taxon>
        <taxon>Bacillales</taxon>
        <taxon>Bacillaceae</taxon>
        <taxon>Lysinibacillus</taxon>
    </lineage>
</organism>
<dbReference type="EMBL" id="JBEGDG010000007">
    <property type="protein sequence ID" value="MEQ6355207.1"/>
    <property type="molecule type" value="Genomic_DNA"/>
</dbReference>
<dbReference type="RefSeq" id="WP_349659836.1">
    <property type="nucleotide sequence ID" value="NZ_JBEGDG010000007.1"/>
</dbReference>
<keyword evidence="2" id="KW-1185">Reference proteome</keyword>
<reference evidence="1 2" key="1">
    <citation type="submission" date="2024-06" db="EMBL/GenBank/DDBJ databases">
        <title>Lysinibacillus zambalefons sp. nov., a Novel Firmicute Isolated from the Poon Bato Zambales Hyperalkaline Spring.</title>
        <authorList>
            <person name="Aja J.A."/>
            <person name="Lazaro J.E.H."/>
            <person name="Llorin L.D."/>
            <person name="Lim K.R."/>
            <person name="Teodosio J."/>
            <person name="Dalisay D.S."/>
        </authorList>
    </citation>
    <scope>NUCLEOTIDE SEQUENCE [LARGE SCALE GENOMIC DNA]</scope>
    <source>
        <strain evidence="1 2">M3</strain>
    </source>
</reference>
<dbReference type="Proteomes" id="UP001478862">
    <property type="component" value="Unassembled WGS sequence"/>
</dbReference>
<comment type="caution">
    <text evidence="1">The sequence shown here is derived from an EMBL/GenBank/DDBJ whole genome shotgun (WGS) entry which is preliminary data.</text>
</comment>
<protein>
    <submittedName>
        <fullName evidence="1">Uncharacterized protein</fullName>
    </submittedName>
</protein>
<evidence type="ECO:0000313" key="1">
    <source>
        <dbReference type="EMBL" id="MEQ6355207.1"/>
    </source>
</evidence>
<accession>A0ABV1MRS1</accession>
<sequence>MKTVQNKKLLEQADSYVQDGVLIKWRWYNDNHESMEYKLAMKHENESKLTNEDYEYMKSRGNMVIEVDRKV</sequence>
<gene>
    <name evidence="1" type="ORF">ABNX05_11315</name>
</gene>
<evidence type="ECO:0000313" key="2">
    <source>
        <dbReference type="Proteomes" id="UP001478862"/>
    </source>
</evidence>